<proteinExistence type="predicted"/>
<name>A0A8S1YQ39_9CILI</name>
<accession>A0A8S1YQ39</accession>
<comment type="caution">
    <text evidence="1">The sequence shown here is derived from an EMBL/GenBank/DDBJ whole genome shotgun (WGS) entry which is preliminary data.</text>
</comment>
<reference evidence="1" key="1">
    <citation type="submission" date="2021-01" db="EMBL/GenBank/DDBJ databases">
        <authorList>
            <consortium name="Genoscope - CEA"/>
            <person name="William W."/>
        </authorList>
    </citation>
    <scope>NUCLEOTIDE SEQUENCE</scope>
</reference>
<dbReference type="AlphaFoldDB" id="A0A8S1YQ39"/>
<dbReference type="Proteomes" id="UP000689195">
    <property type="component" value="Unassembled WGS sequence"/>
</dbReference>
<protein>
    <submittedName>
        <fullName evidence="1">Uncharacterized protein</fullName>
    </submittedName>
</protein>
<evidence type="ECO:0000313" key="2">
    <source>
        <dbReference type="Proteomes" id="UP000689195"/>
    </source>
</evidence>
<keyword evidence="2" id="KW-1185">Reference proteome</keyword>
<gene>
    <name evidence="1" type="ORF">PPENT_87.1.T1940011</name>
</gene>
<evidence type="ECO:0000313" key="1">
    <source>
        <dbReference type="EMBL" id="CAD8214032.1"/>
    </source>
</evidence>
<sequence length="209" mass="24365">MDLLLLLKVYLHQMIKQEQSNCNYLDLDGSTKSQPIIVYSISNLFNLIQFITLYPHHPQLISQPQGYFIASWIESSLASQNLSDDVYMKRFKSEGTQLSLNTIICPNNCLTCSTSNVCQSCKQNCIILSNQCYPKINNCETHVIENQILSCNLCINGFDLIKNSCYQMYFPTNYQQYNLQLINHILIYLKYKLFQMVIYYIFGQERITQ</sequence>
<organism evidence="1 2">
    <name type="scientific">Paramecium pentaurelia</name>
    <dbReference type="NCBI Taxonomy" id="43138"/>
    <lineage>
        <taxon>Eukaryota</taxon>
        <taxon>Sar</taxon>
        <taxon>Alveolata</taxon>
        <taxon>Ciliophora</taxon>
        <taxon>Intramacronucleata</taxon>
        <taxon>Oligohymenophorea</taxon>
        <taxon>Peniculida</taxon>
        <taxon>Parameciidae</taxon>
        <taxon>Paramecium</taxon>
    </lineage>
</organism>
<dbReference type="EMBL" id="CAJJDO010000194">
    <property type="protein sequence ID" value="CAD8214032.1"/>
    <property type="molecule type" value="Genomic_DNA"/>
</dbReference>